<dbReference type="EMBL" id="CP092872">
    <property type="protein sequence ID" value="UYV73530.1"/>
    <property type="molecule type" value="Genomic_DNA"/>
</dbReference>
<gene>
    <name evidence="3" type="ORF">LAZ67_10004006</name>
</gene>
<evidence type="ECO:0000313" key="4">
    <source>
        <dbReference type="Proteomes" id="UP001235939"/>
    </source>
</evidence>
<accession>A0ABY6L2A9</accession>
<reference evidence="3 4" key="1">
    <citation type="submission" date="2022-01" db="EMBL/GenBank/DDBJ databases">
        <title>A chromosomal length assembly of Cordylochernes scorpioides.</title>
        <authorList>
            <person name="Zeh D."/>
            <person name="Zeh J."/>
        </authorList>
    </citation>
    <scope>NUCLEOTIDE SEQUENCE [LARGE SCALE GENOMIC DNA]</scope>
    <source>
        <strain evidence="3">IN4F17</strain>
        <tissue evidence="3">Whole Body</tissue>
    </source>
</reference>
<evidence type="ECO:0000259" key="2">
    <source>
        <dbReference type="PROSITE" id="PS50011"/>
    </source>
</evidence>
<evidence type="ECO:0000256" key="1">
    <source>
        <dbReference type="SAM" id="MobiDB-lite"/>
    </source>
</evidence>
<sequence>MYMTPLPALQSLVENRQWVSSDTKYFAIYEEYINWKDPADDGEHLSYDRANGAAGPVAVGQQQVDGAAGDADRLTRRHVLRMGQGQSHCDVHHIEAATERDIKPDNMLISAQGHVKLTDFGLSQISLQRPIDEQDLQGTPMVGGNPYLNVRTPTQLRSLKSDLTFTPEDVLMSCSVNRIRNKSLEPLPLSLSTALDISDDSKMATENVSMAAVPPDNDVVRTEDVNMEQARFEQDLFHSPGTPPQRAKKHSFSPELASTPVSSRRHPQAIHSSFNMEHTPHANLHRGTFSVS</sequence>
<protein>
    <submittedName>
        <fullName evidence="3">MASTL</fullName>
    </submittedName>
</protein>
<dbReference type="InterPro" id="IPR011009">
    <property type="entry name" value="Kinase-like_dom_sf"/>
</dbReference>
<organism evidence="3 4">
    <name type="scientific">Cordylochernes scorpioides</name>
    <dbReference type="NCBI Taxonomy" id="51811"/>
    <lineage>
        <taxon>Eukaryota</taxon>
        <taxon>Metazoa</taxon>
        <taxon>Ecdysozoa</taxon>
        <taxon>Arthropoda</taxon>
        <taxon>Chelicerata</taxon>
        <taxon>Arachnida</taxon>
        <taxon>Pseudoscorpiones</taxon>
        <taxon>Cheliferoidea</taxon>
        <taxon>Chernetidae</taxon>
        <taxon>Cordylochernes</taxon>
    </lineage>
</organism>
<dbReference type="InterPro" id="IPR000719">
    <property type="entry name" value="Prot_kinase_dom"/>
</dbReference>
<evidence type="ECO:0000313" key="3">
    <source>
        <dbReference type="EMBL" id="UYV73530.1"/>
    </source>
</evidence>
<keyword evidence="4" id="KW-1185">Reference proteome</keyword>
<dbReference type="Proteomes" id="UP001235939">
    <property type="component" value="Chromosome 10"/>
</dbReference>
<proteinExistence type="predicted"/>
<dbReference type="SUPFAM" id="SSF56112">
    <property type="entry name" value="Protein kinase-like (PK-like)"/>
    <property type="match status" value="1"/>
</dbReference>
<dbReference type="Gene3D" id="1.10.510.10">
    <property type="entry name" value="Transferase(Phosphotransferase) domain 1"/>
    <property type="match status" value="1"/>
</dbReference>
<feature type="region of interest" description="Disordered" evidence="1">
    <location>
        <begin position="234"/>
        <end position="267"/>
    </location>
</feature>
<feature type="region of interest" description="Disordered" evidence="1">
    <location>
        <begin position="273"/>
        <end position="292"/>
    </location>
</feature>
<dbReference type="PROSITE" id="PS50011">
    <property type="entry name" value="PROTEIN_KINASE_DOM"/>
    <property type="match status" value="1"/>
</dbReference>
<name>A0ABY6L2A9_9ARAC</name>
<feature type="domain" description="Protein kinase" evidence="2">
    <location>
        <begin position="1"/>
        <end position="292"/>
    </location>
</feature>